<evidence type="ECO:0000256" key="1">
    <source>
        <dbReference type="ARBA" id="ARBA00000068"/>
    </source>
</evidence>
<evidence type="ECO:0000256" key="8">
    <source>
        <dbReference type="ARBA" id="ARBA00023256"/>
    </source>
</evidence>
<feature type="binding site" evidence="9">
    <location>
        <position position="286"/>
    </location>
    <ligand>
        <name>Fe cation</name>
        <dbReference type="ChEBI" id="CHEBI:24875"/>
        <label>2</label>
    </ligand>
</feature>
<feature type="binding site" evidence="9">
    <location>
        <position position="86"/>
    </location>
    <ligand>
        <name>Fe cation</name>
        <dbReference type="ChEBI" id="CHEBI:24875"/>
        <label>1</label>
    </ligand>
</feature>
<comment type="pathway">
    <text evidence="2 9">Protein modification; eIF5A hypusination.</text>
</comment>
<keyword evidence="5 9" id="KW-0560">Oxidoreductase</keyword>
<evidence type="ECO:0000256" key="7">
    <source>
        <dbReference type="ARBA" id="ARBA00023033"/>
    </source>
</evidence>
<feature type="region of interest" description="Disordered" evidence="10">
    <location>
        <begin position="132"/>
        <end position="184"/>
    </location>
</feature>
<dbReference type="PANTHER" id="PTHR12697:SF5">
    <property type="entry name" value="DEOXYHYPUSINE HYDROXYLASE"/>
    <property type="match status" value="1"/>
</dbReference>
<keyword evidence="6 9" id="KW-0408">Iron</keyword>
<dbReference type="SMART" id="SM00567">
    <property type="entry name" value="EZ_HEAT"/>
    <property type="match status" value="6"/>
</dbReference>
<comment type="catalytic activity">
    <reaction evidence="1 9">
        <text>[eIF5A protein]-deoxyhypusine + AH2 + O2 = [eIF5A protein]-hypusine + A + H2O</text>
        <dbReference type="Rhea" id="RHEA:14101"/>
        <dbReference type="Rhea" id="RHEA-COMP:10144"/>
        <dbReference type="Rhea" id="RHEA-COMP:12592"/>
        <dbReference type="ChEBI" id="CHEBI:13193"/>
        <dbReference type="ChEBI" id="CHEBI:15377"/>
        <dbReference type="ChEBI" id="CHEBI:15379"/>
        <dbReference type="ChEBI" id="CHEBI:17499"/>
        <dbReference type="ChEBI" id="CHEBI:82657"/>
        <dbReference type="ChEBI" id="CHEBI:91175"/>
        <dbReference type="EC" id="1.14.99.29"/>
    </reaction>
</comment>
<dbReference type="InterPro" id="IPR004155">
    <property type="entry name" value="PBS_lyase_HEAT"/>
</dbReference>
<dbReference type="UniPathway" id="UPA00354"/>
<evidence type="ECO:0000256" key="2">
    <source>
        <dbReference type="ARBA" id="ARBA00005041"/>
    </source>
</evidence>
<evidence type="ECO:0000256" key="3">
    <source>
        <dbReference type="ARBA" id="ARBA00022723"/>
    </source>
</evidence>
<protein>
    <recommendedName>
        <fullName evidence="9">Deoxyhypusine hydroxylase</fullName>
        <shortName evidence="9">DOHH</shortName>
        <ecNumber evidence="9">1.14.99.29</ecNumber>
    </recommendedName>
    <alternativeName>
        <fullName evidence="9">Deoxyhypusine dioxygenase</fullName>
    </alternativeName>
    <alternativeName>
        <fullName evidence="9">Deoxyhypusine monooxygenase</fullName>
    </alternativeName>
</protein>
<reference evidence="11" key="1">
    <citation type="submission" date="2021-01" db="EMBL/GenBank/DDBJ databases">
        <authorList>
            <person name="Corre E."/>
            <person name="Pelletier E."/>
            <person name="Niang G."/>
            <person name="Scheremetjew M."/>
            <person name="Finn R."/>
            <person name="Kale V."/>
            <person name="Holt S."/>
            <person name="Cochrane G."/>
            <person name="Meng A."/>
            <person name="Brown T."/>
            <person name="Cohen L."/>
        </authorList>
    </citation>
    <scope>NUCLEOTIDE SEQUENCE</scope>
    <source>
        <strain evidence="11">CCAC1681</strain>
    </source>
</reference>
<dbReference type="SUPFAM" id="SSF48371">
    <property type="entry name" value="ARM repeat"/>
    <property type="match status" value="1"/>
</dbReference>
<evidence type="ECO:0000256" key="4">
    <source>
        <dbReference type="ARBA" id="ARBA00022737"/>
    </source>
</evidence>
<feature type="binding site" evidence="9">
    <location>
        <position position="53"/>
    </location>
    <ligand>
        <name>Fe cation</name>
        <dbReference type="ChEBI" id="CHEBI:24875"/>
        <label>1</label>
    </ligand>
</feature>
<evidence type="ECO:0000256" key="9">
    <source>
        <dbReference type="HAMAP-Rule" id="MF_03101"/>
    </source>
</evidence>
<comment type="similarity">
    <text evidence="9">Belongs to the deoxyhypusine hydroxylase family.</text>
</comment>
<gene>
    <name evidence="11" type="ORF">MSP1401_LOCUS9199</name>
</gene>
<organism evidence="11">
    <name type="scientific">Micromonas pusilla</name>
    <name type="common">Picoplanktonic green alga</name>
    <name type="synonym">Chromulina pusilla</name>
    <dbReference type="NCBI Taxonomy" id="38833"/>
    <lineage>
        <taxon>Eukaryota</taxon>
        <taxon>Viridiplantae</taxon>
        <taxon>Chlorophyta</taxon>
        <taxon>Mamiellophyceae</taxon>
        <taxon>Mamiellales</taxon>
        <taxon>Mamiellaceae</taxon>
        <taxon>Micromonas</taxon>
    </lineage>
</organism>
<evidence type="ECO:0000256" key="10">
    <source>
        <dbReference type="SAM" id="MobiDB-lite"/>
    </source>
</evidence>
<dbReference type="EMBL" id="HBEN01011091">
    <property type="protein sequence ID" value="CAD8445821.1"/>
    <property type="molecule type" value="Transcribed_RNA"/>
</dbReference>
<sequence>MSVESLRAELMDQSLDMPRRFRALFALRSVGGDASVSALLDSLRDPSALFKHEVAFALGQMQATGAVETLKAMLRDESEHSMVRHEAAEALGAIASDECLEALETASEDSSQVVRETAVLALQRFRYAQAKRRDAQAKNARADAKAPSSPPSARPDERAGSAKEQLSASTNGHQQSLDEPDSPYISVDPVPAAPSDVPTHALRATLLDESASLWDRYGAMFALRNRGDPCDVAKALGSVLIHSDSALLKHEVCYVLGQIQEKGDGARAALRATLENQNEHPMVRHEAAEAIGSIAADDTEALLLKFRHDQDRIVAESCEVALDIMQSEISGEFVPLVVEPPRAAA</sequence>
<dbReference type="AlphaFoldDB" id="A0A7S0D728"/>
<comment type="cofactor">
    <cofactor evidence="9">
        <name>Fe(2+)</name>
        <dbReference type="ChEBI" id="CHEBI:29033"/>
    </cofactor>
    <text evidence="9">Binds 2 Fe(2+) ions per subunit.</text>
</comment>
<accession>A0A7S0D728</accession>
<dbReference type="Gene3D" id="1.25.10.10">
    <property type="entry name" value="Leucine-rich Repeat Variant"/>
    <property type="match status" value="2"/>
</dbReference>
<dbReference type="InterPro" id="IPR011989">
    <property type="entry name" value="ARM-like"/>
</dbReference>
<comment type="function">
    <text evidence="9">Catalyzes the hydroxylation of the N(6)-(4-aminobutyl)-L-lysine intermediate to form hypusine, an essential post-translational modification only found in mature eIF-5A factor.</text>
</comment>
<evidence type="ECO:0000313" key="11">
    <source>
        <dbReference type="EMBL" id="CAD8445821.1"/>
    </source>
</evidence>
<dbReference type="EC" id="1.14.99.29" evidence="9"/>
<feature type="binding site" evidence="9">
    <location>
        <position position="85"/>
    </location>
    <ligand>
        <name>Fe cation</name>
        <dbReference type="ChEBI" id="CHEBI:24875"/>
        <label>1</label>
    </ligand>
</feature>
<dbReference type="GO" id="GO:0019135">
    <property type="term" value="F:deoxyhypusine monooxygenase activity"/>
    <property type="evidence" value="ECO:0007669"/>
    <property type="project" value="UniProtKB-UniRule"/>
</dbReference>
<dbReference type="Pfam" id="PF13646">
    <property type="entry name" value="HEAT_2"/>
    <property type="match status" value="2"/>
</dbReference>
<feature type="binding site" evidence="9">
    <location>
        <position position="251"/>
    </location>
    <ligand>
        <name>Fe cation</name>
        <dbReference type="ChEBI" id="CHEBI:24875"/>
        <label>2</label>
    </ligand>
</feature>
<dbReference type="InterPro" id="IPR016024">
    <property type="entry name" value="ARM-type_fold"/>
</dbReference>
<keyword evidence="7 9" id="KW-0503">Monooxygenase</keyword>
<keyword evidence="8 9" id="KW-0386">Hypusine biosynthesis</keyword>
<feature type="binding site" evidence="9">
    <location>
        <position position="52"/>
    </location>
    <ligand>
        <name>Fe cation</name>
        <dbReference type="ChEBI" id="CHEBI:24875"/>
        <label>1</label>
    </ligand>
</feature>
<feature type="compositionally biased region" description="Polar residues" evidence="10">
    <location>
        <begin position="164"/>
        <end position="177"/>
    </location>
</feature>
<name>A0A7S0D728_MICPS</name>
<evidence type="ECO:0000256" key="6">
    <source>
        <dbReference type="ARBA" id="ARBA00023004"/>
    </source>
</evidence>
<feature type="binding site" evidence="9">
    <location>
        <position position="285"/>
    </location>
    <ligand>
        <name>Fe cation</name>
        <dbReference type="ChEBI" id="CHEBI:24875"/>
        <label>2</label>
    </ligand>
</feature>
<proteinExistence type="inferred from homology"/>
<keyword evidence="4" id="KW-0677">Repeat</keyword>
<dbReference type="GO" id="GO:0046872">
    <property type="term" value="F:metal ion binding"/>
    <property type="evidence" value="ECO:0007669"/>
    <property type="project" value="UniProtKB-KW"/>
</dbReference>
<dbReference type="InterPro" id="IPR027517">
    <property type="entry name" value="Deoxyhypusine_hydroxylase"/>
</dbReference>
<dbReference type="HAMAP" id="MF_03101">
    <property type="entry name" value="Deoxyhypusine_hydroxylase"/>
    <property type="match status" value="1"/>
</dbReference>
<feature type="compositionally biased region" description="Basic and acidic residues" evidence="10">
    <location>
        <begin position="132"/>
        <end position="144"/>
    </location>
</feature>
<dbReference type="PANTHER" id="PTHR12697">
    <property type="entry name" value="PBS LYASE HEAT-LIKE PROTEIN"/>
    <property type="match status" value="1"/>
</dbReference>
<keyword evidence="3 9" id="KW-0479">Metal-binding</keyword>
<feature type="binding site" evidence="9">
    <location>
        <position position="250"/>
    </location>
    <ligand>
        <name>Fe cation</name>
        <dbReference type="ChEBI" id="CHEBI:24875"/>
        <label>2</label>
    </ligand>
</feature>
<evidence type="ECO:0000256" key="5">
    <source>
        <dbReference type="ARBA" id="ARBA00023002"/>
    </source>
</evidence>